<feature type="binding site" evidence="10">
    <location>
        <position position="762"/>
    </location>
    <ligand>
        <name>Zn(2+)</name>
        <dbReference type="ChEBI" id="CHEBI:29105"/>
        <note>catalytic</note>
    </ligand>
</feature>
<evidence type="ECO:0000256" key="4">
    <source>
        <dbReference type="ARBA" id="ARBA00022801"/>
    </source>
</evidence>
<comment type="cofactor">
    <cofactor evidence="10">
        <name>Zn(2+)</name>
        <dbReference type="ChEBI" id="CHEBI:29105"/>
    </cofactor>
    <text evidence="10">Binds 1 zinc ion per subunit.</text>
</comment>
<reference evidence="12 13" key="1">
    <citation type="submission" date="2017-10" db="EMBL/GenBank/DDBJ databases">
        <title>The draft genome sequence of Lewinella nigricans NBRC 102662.</title>
        <authorList>
            <person name="Wang K."/>
        </authorList>
    </citation>
    <scope>NUCLEOTIDE SEQUENCE [LARGE SCALE GENOMIC DNA]</scope>
    <source>
        <strain evidence="12 13">NBRC 102662</strain>
    </source>
</reference>
<dbReference type="Pfam" id="PF00144">
    <property type="entry name" value="Beta-lactamase"/>
    <property type="match status" value="1"/>
</dbReference>
<keyword evidence="7 10" id="KW-0482">Metalloprotease</keyword>
<evidence type="ECO:0000256" key="6">
    <source>
        <dbReference type="ARBA" id="ARBA00022997"/>
    </source>
</evidence>
<evidence type="ECO:0000256" key="1">
    <source>
        <dbReference type="ARBA" id="ARBA00001362"/>
    </source>
</evidence>
<keyword evidence="8" id="KW-0961">Cell wall biogenesis/degradation</keyword>
<dbReference type="AlphaFoldDB" id="A0A2D0ND56"/>
<dbReference type="PANTHER" id="PTHR22935:SF95">
    <property type="entry name" value="BETA-LACTAMASE-LIKE 1-RELATED"/>
    <property type="match status" value="1"/>
</dbReference>
<comment type="similarity">
    <text evidence="9">Belongs to the beta-lactamase family.</text>
</comment>
<evidence type="ECO:0000256" key="3">
    <source>
        <dbReference type="ARBA" id="ARBA00022723"/>
    </source>
</evidence>
<dbReference type="GO" id="GO:0008237">
    <property type="term" value="F:metallopeptidase activity"/>
    <property type="evidence" value="ECO:0007669"/>
    <property type="project" value="UniProtKB-KW"/>
</dbReference>
<dbReference type="InterPro" id="IPR009045">
    <property type="entry name" value="Zn_M74/Hedgehog-like"/>
</dbReference>
<dbReference type="GO" id="GO:0160237">
    <property type="term" value="F:D-Ala-D-Ala dipeptidase activity"/>
    <property type="evidence" value="ECO:0007669"/>
    <property type="project" value="UniProtKB-EC"/>
</dbReference>
<dbReference type="CDD" id="cd14840">
    <property type="entry name" value="D-Ala-D-Ala_dipeptidase_Aad"/>
    <property type="match status" value="1"/>
</dbReference>
<keyword evidence="13" id="KW-1185">Reference proteome</keyword>
<dbReference type="InterPro" id="IPR012338">
    <property type="entry name" value="Beta-lactam/transpept-like"/>
</dbReference>
<sequence>MKFALNRITIITMLMAITLNGCRENGGTPTDPETYTAAIEKLTQAIQYEMEDKALPAVSMVLVDDQQTIWAQSFGMEDSAEEKAADLETVYRIGSVSKLFTDIAVMQLVERGEVDLDVPVQTYLPDFKPKNPYDQPITLRQLMSHRAGLIREPRVGHYFHGFTTTLEQTVSSLNGAPLIYEPETRVKYSNAGIAVVGYVLEKLKGQSFPLYMQQRIISPMGLMNSAFEDTPPIKAHLAVGEMWSYDGRRFAAPTFGLGMAPAGSMYATITDLGKFLSVLFNGGEGAHGRILKPATLEAMWEPQFESGGDRNYGLGFALDEQGGTRRVGHGGAIYGFATQLFALPDEKLGAAAVATADGANTITTRLADYALDLMQAAKAGEALPEYPTTELIPADWREKYEGHYQSGDKILSLEARGEDLFALTNGIEARLRKVGDQLVVNDRFAYGMRLSPQEDGSLTVGEERYTQITPAKPEPCPEKYRGLIGEYGWDHNVLFIYEEKGQLHALIEWFFKYPLEEIDENTFAFPEEGLYHGEQLKFTRNDAGIAELVEIPHSVGFPRRQHIQAAETFQIEPLLGSAELRKMALAARPPEETDPKTESDLVELTDLDPSIKLDIRYAGTNNFMGTTFYRQARAFMQRPAAEALVRAHQKLQEQGYGLLIYDAYRPWYVTKMFWEATPEDKKIFVADPEKGSRHNRGCAVDLTLYDLKTGEVITMLAGYDEMTERSYPFYVGGTDLQRWHRELLRETMEAEGFSVYDFEWWHFDYGAWRDYPIMNVQFEQLQ</sequence>
<evidence type="ECO:0000313" key="12">
    <source>
        <dbReference type="EMBL" id="PHN06109.1"/>
    </source>
</evidence>
<evidence type="ECO:0000256" key="10">
    <source>
        <dbReference type="HAMAP-Rule" id="MF_01924"/>
    </source>
</evidence>
<comment type="caution">
    <text evidence="12">The sequence shown here is derived from an EMBL/GenBank/DDBJ whole genome shotgun (WGS) entry which is preliminary data.</text>
</comment>
<keyword evidence="4 10" id="KW-0378">Hydrolase</keyword>
<keyword evidence="2 10" id="KW-0645">Protease</keyword>
<dbReference type="OrthoDB" id="9801430at2"/>
<gene>
    <name evidence="12" type="ORF">CRP01_14170</name>
</gene>
<dbReference type="PANTHER" id="PTHR22935">
    <property type="entry name" value="PENICILLIN-BINDING PROTEIN"/>
    <property type="match status" value="1"/>
</dbReference>
<dbReference type="SUPFAM" id="SSF56601">
    <property type="entry name" value="beta-lactamase/transpeptidase-like"/>
    <property type="match status" value="1"/>
</dbReference>
<dbReference type="Gene3D" id="3.30.1380.10">
    <property type="match status" value="1"/>
</dbReference>
<feature type="domain" description="Beta-lactamase-related" evidence="11">
    <location>
        <begin position="43"/>
        <end position="372"/>
    </location>
</feature>
<comment type="catalytic activity">
    <reaction evidence="1 10">
        <text>D-alanyl-D-alanine + H2O = 2 D-alanine</text>
        <dbReference type="Rhea" id="RHEA:20661"/>
        <dbReference type="ChEBI" id="CHEBI:15377"/>
        <dbReference type="ChEBI" id="CHEBI:57416"/>
        <dbReference type="ChEBI" id="CHEBI:57822"/>
        <dbReference type="EC" id="3.4.13.22"/>
    </reaction>
</comment>
<dbReference type="Gene3D" id="3.40.710.10">
    <property type="entry name" value="DD-peptidase/beta-lactamase superfamily"/>
    <property type="match status" value="1"/>
</dbReference>
<dbReference type="RefSeq" id="WP_099150703.1">
    <property type="nucleotide sequence ID" value="NZ_PDUD01000019.1"/>
</dbReference>
<feature type="site" description="Transition state stabilizer" evidence="10">
    <location>
        <position position="665"/>
    </location>
</feature>
<evidence type="ECO:0000256" key="5">
    <source>
        <dbReference type="ARBA" id="ARBA00022833"/>
    </source>
</evidence>
<dbReference type="GO" id="GO:0071555">
    <property type="term" value="P:cell wall organization"/>
    <property type="evidence" value="ECO:0007669"/>
    <property type="project" value="UniProtKB-KW"/>
</dbReference>
<feature type="active site" description="Proton donor/acceptor" evidence="10">
    <location>
        <position position="759"/>
    </location>
</feature>
<keyword evidence="6 10" id="KW-0224">Dipeptidase</keyword>
<feature type="binding site" evidence="10">
    <location>
        <position position="694"/>
    </location>
    <ligand>
        <name>Zn(2+)</name>
        <dbReference type="ChEBI" id="CHEBI:29105"/>
        <note>catalytic</note>
    </ligand>
</feature>
<dbReference type="GO" id="GO:0008270">
    <property type="term" value="F:zinc ion binding"/>
    <property type="evidence" value="ECO:0007669"/>
    <property type="project" value="UniProtKB-UniRule"/>
</dbReference>
<dbReference type="InterPro" id="IPR001466">
    <property type="entry name" value="Beta-lactam-related"/>
</dbReference>
<evidence type="ECO:0000256" key="2">
    <source>
        <dbReference type="ARBA" id="ARBA00022670"/>
    </source>
</evidence>
<evidence type="ECO:0000259" key="11">
    <source>
        <dbReference type="Pfam" id="PF00144"/>
    </source>
</evidence>
<name>A0A2D0ND56_FLAN2</name>
<dbReference type="InterPro" id="IPR051478">
    <property type="entry name" value="Beta-lactamase-like_AB/R"/>
</dbReference>
<comment type="similarity">
    <text evidence="10">Belongs to the peptidase M15D family.</text>
</comment>
<dbReference type="GO" id="GO:0006508">
    <property type="term" value="P:proteolysis"/>
    <property type="evidence" value="ECO:0007669"/>
    <property type="project" value="UniProtKB-KW"/>
</dbReference>
<feature type="binding site" evidence="10">
    <location>
        <position position="701"/>
    </location>
    <ligand>
        <name>Zn(2+)</name>
        <dbReference type="ChEBI" id="CHEBI:29105"/>
        <note>catalytic</note>
    </ligand>
</feature>
<proteinExistence type="inferred from homology"/>
<dbReference type="HAMAP" id="MF_01924">
    <property type="entry name" value="A_A_dipeptidase"/>
    <property type="match status" value="1"/>
</dbReference>
<protein>
    <recommendedName>
        <fullName evidence="10">D-alanyl-D-alanine dipeptidase</fullName>
        <shortName evidence="10">D-Ala-D-Ala dipeptidase</shortName>
        <ecNumber evidence="10">3.4.13.22</ecNumber>
    </recommendedName>
</protein>
<evidence type="ECO:0000256" key="8">
    <source>
        <dbReference type="ARBA" id="ARBA00023316"/>
    </source>
</evidence>
<dbReference type="Proteomes" id="UP000223913">
    <property type="component" value="Unassembled WGS sequence"/>
</dbReference>
<evidence type="ECO:0000256" key="7">
    <source>
        <dbReference type="ARBA" id="ARBA00023049"/>
    </source>
</evidence>
<keyword evidence="3 10" id="KW-0479">Metal-binding</keyword>
<accession>A0A2D0ND56</accession>
<keyword evidence="5 10" id="KW-0862">Zinc</keyword>
<dbReference type="EC" id="3.4.13.22" evidence="10"/>
<organism evidence="12 13">
    <name type="scientific">Flavilitoribacter nigricans (strain ATCC 23147 / DSM 23189 / NBRC 102662 / NCIMB 1420 / SS-2)</name>
    <name type="common">Lewinella nigricans</name>
    <dbReference type="NCBI Taxonomy" id="1122177"/>
    <lineage>
        <taxon>Bacteria</taxon>
        <taxon>Pseudomonadati</taxon>
        <taxon>Bacteroidota</taxon>
        <taxon>Saprospiria</taxon>
        <taxon>Saprospirales</taxon>
        <taxon>Lewinellaceae</taxon>
        <taxon>Flavilitoribacter</taxon>
    </lineage>
</organism>
<evidence type="ECO:0000256" key="9">
    <source>
        <dbReference type="ARBA" id="ARBA00038473"/>
    </source>
</evidence>
<dbReference type="EMBL" id="PDUD01000019">
    <property type="protein sequence ID" value="PHN06109.1"/>
    <property type="molecule type" value="Genomic_DNA"/>
</dbReference>
<dbReference type="SUPFAM" id="SSF55166">
    <property type="entry name" value="Hedgehog/DD-peptidase"/>
    <property type="match status" value="1"/>
</dbReference>
<dbReference type="Pfam" id="PF01427">
    <property type="entry name" value="Peptidase_M15"/>
    <property type="match status" value="1"/>
</dbReference>
<dbReference type="InterPro" id="IPR000755">
    <property type="entry name" value="A_A_dipeptidase"/>
</dbReference>
<comment type="function">
    <text evidence="10">Catalyzes hydrolysis of the D-alanyl-D-alanine dipeptide.</text>
</comment>
<evidence type="ECO:0000313" key="13">
    <source>
        <dbReference type="Proteomes" id="UP000223913"/>
    </source>
</evidence>